<dbReference type="PANTHER" id="PTHR33938:SF15">
    <property type="entry name" value="FERULOYL ESTERASE B-RELATED"/>
    <property type="match status" value="1"/>
</dbReference>
<evidence type="ECO:0000256" key="8">
    <source>
        <dbReference type="SAM" id="SignalP"/>
    </source>
</evidence>
<reference evidence="9 10" key="1">
    <citation type="submission" date="2017-07" db="EMBL/GenBank/DDBJ databases">
        <title>Amycolatopsis alba DSM 44262 Genome sequencing and assembly.</title>
        <authorList>
            <person name="Kaur N."/>
            <person name="Mayilraj S."/>
        </authorList>
    </citation>
    <scope>NUCLEOTIDE SEQUENCE [LARGE SCALE GENOMIC DNA]</scope>
    <source>
        <strain evidence="9 10">DSM 44262</strain>
    </source>
</reference>
<dbReference type="GO" id="GO:0046872">
    <property type="term" value="F:metal ion binding"/>
    <property type="evidence" value="ECO:0007669"/>
    <property type="project" value="UniProtKB-KW"/>
</dbReference>
<dbReference type="PANTHER" id="PTHR33938">
    <property type="entry name" value="FERULOYL ESTERASE B-RELATED"/>
    <property type="match status" value="1"/>
</dbReference>
<dbReference type="AlphaFoldDB" id="A0A229S7T9"/>
<keyword evidence="5 9" id="KW-0378">Hydrolase</keyword>
<dbReference type="GO" id="GO:0052689">
    <property type="term" value="F:carboxylic ester hydrolase activity"/>
    <property type="evidence" value="ECO:0007669"/>
    <property type="project" value="UniProtKB-KW"/>
</dbReference>
<protein>
    <submittedName>
        <fullName evidence="9">Tannase/feruloyl esterase family alpha/beta hydrolase</fullName>
    </submittedName>
</protein>
<evidence type="ECO:0000256" key="1">
    <source>
        <dbReference type="ARBA" id="ARBA00006249"/>
    </source>
</evidence>
<keyword evidence="10" id="KW-1185">Reference proteome</keyword>
<evidence type="ECO:0000256" key="7">
    <source>
        <dbReference type="ARBA" id="ARBA00023157"/>
    </source>
</evidence>
<dbReference type="EMBL" id="NMQU01000008">
    <property type="protein sequence ID" value="OXM54885.1"/>
    <property type="molecule type" value="Genomic_DNA"/>
</dbReference>
<sequence length="525" mass="55883">MLAPVFTLAVLAACAPATVAEAPVRDCQALVRAYDIPGATAKVTSATVRSSGPERCEVTGRIAPAVTFRLALPVRTYGGRYLQYGCGGFCGEVSSPAVVGCGEDTGDAAVAATDDGHAGPAMDGSWALRDQAARDDFAFRAPHVLSLVAKQIITAYYGTPPKKSYFRGCSNGGREGMLLAQRYPRDFDGVLASSPAISILQLGGIYQTWLVRSNTGASGGPIIDATAAGVLHEAVLGACDGLDGLIDGQLEDPRLCEFDPATIRCEPGSARRNCLTAAQTEAAQRLYAGPTDGQGRRLFPGRQPFGGELGWPDWFGQGDSGTSAVLAENHLRYLDFPIGTPHSSLAGFGFTVGDYERLVPESVKINALGLDLTEFHRAGGRLVIEHGWADQGVPPSMVIDYYARLAQRNGGLENTRSFARLFLVPTLYHCGGGELLTRHDAFPELVHWVETGRAPDRTIAEGHGRQGNARTRPVFAYPERARYDGSGSIDDESNFTAAPPLVNDSGIVRWLGEDLYDRRGPVAPG</sequence>
<comment type="caution">
    <text evidence="9">The sequence shown here is derived from an EMBL/GenBank/DDBJ whole genome shotgun (WGS) entry which is preliminary data.</text>
</comment>
<accession>A0A229S7T9</accession>
<dbReference type="Proteomes" id="UP000215563">
    <property type="component" value="Unassembled WGS sequence"/>
</dbReference>
<dbReference type="InterPro" id="IPR029058">
    <property type="entry name" value="AB_hydrolase_fold"/>
</dbReference>
<evidence type="ECO:0000256" key="4">
    <source>
        <dbReference type="ARBA" id="ARBA00022729"/>
    </source>
</evidence>
<comment type="similarity">
    <text evidence="1">Belongs to the tannase family.</text>
</comment>
<feature type="chain" id="PRO_5011296656" evidence="8">
    <location>
        <begin position="23"/>
        <end position="525"/>
    </location>
</feature>
<gene>
    <name evidence="9" type="ORF">CFP75_01690</name>
</gene>
<feature type="signal peptide" evidence="8">
    <location>
        <begin position="1"/>
        <end position="22"/>
    </location>
</feature>
<dbReference type="InterPro" id="IPR011118">
    <property type="entry name" value="Tannase/feruloyl_esterase"/>
</dbReference>
<proteinExistence type="inferred from homology"/>
<evidence type="ECO:0000256" key="3">
    <source>
        <dbReference type="ARBA" id="ARBA00022723"/>
    </source>
</evidence>
<evidence type="ECO:0000313" key="10">
    <source>
        <dbReference type="Proteomes" id="UP000215563"/>
    </source>
</evidence>
<organism evidence="9 10">
    <name type="scientific">Amycolatopsis alba DSM 44262</name>
    <dbReference type="NCBI Taxonomy" id="1125972"/>
    <lineage>
        <taxon>Bacteria</taxon>
        <taxon>Bacillati</taxon>
        <taxon>Actinomycetota</taxon>
        <taxon>Actinomycetes</taxon>
        <taxon>Pseudonocardiales</taxon>
        <taxon>Pseudonocardiaceae</taxon>
        <taxon>Amycolatopsis</taxon>
    </lineage>
</organism>
<evidence type="ECO:0000256" key="2">
    <source>
        <dbReference type="ARBA" id="ARBA00022487"/>
    </source>
</evidence>
<keyword evidence="3" id="KW-0479">Metal-binding</keyword>
<keyword evidence="2" id="KW-0719">Serine esterase</keyword>
<keyword evidence="4 8" id="KW-0732">Signal</keyword>
<keyword evidence="6" id="KW-0106">Calcium</keyword>
<evidence type="ECO:0000256" key="6">
    <source>
        <dbReference type="ARBA" id="ARBA00022837"/>
    </source>
</evidence>
<keyword evidence="7" id="KW-1015">Disulfide bond</keyword>
<dbReference type="Pfam" id="PF07519">
    <property type="entry name" value="Tannase"/>
    <property type="match status" value="1"/>
</dbReference>
<evidence type="ECO:0000313" key="9">
    <source>
        <dbReference type="EMBL" id="OXM54885.1"/>
    </source>
</evidence>
<name>A0A229S7T9_AMYAL</name>
<evidence type="ECO:0000256" key="5">
    <source>
        <dbReference type="ARBA" id="ARBA00022801"/>
    </source>
</evidence>
<dbReference type="SUPFAM" id="SSF53474">
    <property type="entry name" value="alpha/beta-Hydrolases"/>
    <property type="match status" value="1"/>
</dbReference>